<proteinExistence type="predicted"/>
<dbReference type="Proteomes" id="UP000642144">
    <property type="component" value="Unassembled WGS sequence"/>
</dbReference>
<name>A0ABW9VZ54_9BURK</name>
<reference evidence="1 2" key="1">
    <citation type="submission" date="2019-12" db="EMBL/GenBank/DDBJ databases">
        <title>Novel species isolated from a subtropical stream in China.</title>
        <authorList>
            <person name="Lu H."/>
        </authorList>
    </citation>
    <scope>NUCLEOTIDE SEQUENCE [LARGE SCALE GENOMIC DNA]</scope>
    <source>
        <strain evidence="1 2">CY42W</strain>
    </source>
</reference>
<keyword evidence="2" id="KW-1185">Reference proteome</keyword>
<dbReference type="EMBL" id="WWCT01000007">
    <property type="protein sequence ID" value="MYN26972.1"/>
    <property type="molecule type" value="Genomic_DNA"/>
</dbReference>
<accession>A0ABW9VZ54</accession>
<protein>
    <submittedName>
        <fullName evidence="1">Uncharacterized protein</fullName>
    </submittedName>
</protein>
<dbReference type="RefSeq" id="WP_161054975.1">
    <property type="nucleotide sequence ID" value="NZ_WWCT01000007.1"/>
</dbReference>
<sequence>MTTLISAAAHAAFISLTNNGQSIKRSRIAEVLAGMLGYHSYAALVLEERDESRAYHLDDAEMLVLNLDTAQKRALAIGVSHITELIQACVVALTSTAPVPVYKDLPDFYDDYAREVMVDAITNSDDVSAAMSETNASFDSEAELPYKIPPTENLWEARVTWSIDADGDMAGDHDFDGDRMFTGDTLNCRAKLTFDKAGRAGLILNDCEGYAGVNESWRDLDHSDEAAYLGTLRIPT</sequence>
<evidence type="ECO:0000313" key="1">
    <source>
        <dbReference type="EMBL" id="MYN26972.1"/>
    </source>
</evidence>
<comment type="caution">
    <text evidence="1">The sequence shown here is derived from an EMBL/GenBank/DDBJ whole genome shotgun (WGS) entry which is preliminary data.</text>
</comment>
<gene>
    <name evidence="1" type="ORF">GTP69_11180</name>
</gene>
<organism evidence="1 2">
    <name type="scientific">Duganella levis</name>
    <dbReference type="NCBI Taxonomy" id="2692169"/>
    <lineage>
        <taxon>Bacteria</taxon>
        <taxon>Pseudomonadati</taxon>
        <taxon>Pseudomonadota</taxon>
        <taxon>Betaproteobacteria</taxon>
        <taxon>Burkholderiales</taxon>
        <taxon>Oxalobacteraceae</taxon>
        <taxon>Telluria group</taxon>
        <taxon>Duganella</taxon>
    </lineage>
</organism>
<evidence type="ECO:0000313" key="2">
    <source>
        <dbReference type="Proteomes" id="UP000642144"/>
    </source>
</evidence>